<evidence type="ECO:0000313" key="2">
    <source>
        <dbReference type="Proteomes" id="UP000262699"/>
    </source>
</evidence>
<dbReference type="EMBL" id="DOYJ01000186">
    <property type="protein sequence ID" value="HCB75828.1"/>
    <property type="molecule type" value="Genomic_DNA"/>
</dbReference>
<sequence length="113" mass="12239">MIKRDVLEFITKLDGAEAGCDAALASYTQLMASAQAVEGLKFGESQAVYADIAEAMNLHLRGRFHLARAHAKALEIAERRELIPHAWGDTIPTTNAERDAPAASIETHLRAVA</sequence>
<dbReference type="Proteomes" id="UP000262699">
    <property type="component" value="Unassembled WGS sequence"/>
</dbReference>
<name>A0A3D0WCU9_9SPHN</name>
<reference evidence="1 2" key="1">
    <citation type="journal article" date="2018" name="Nat. Biotechnol.">
        <title>A standardized bacterial taxonomy based on genome phylogeny substantially revises the tree of life.</title>
        <authorList>
            <person name="Parks D.H."/>
            <person name="Chuvochina M."/>
            <person name="Waite D.W."/>
            <person name="Rinke C."/>
            <person name="Skarshewski A."/>
            <person name="Chaumeil P.A."/>
            <person name="Hugenholtz P."/>
        </authorList>
    </citation>
    <scope>NUCLEOTIDE SEQUENCE [LARGE SCALE GENOMIC DNA]</scope>
    <source>
        <strain evidence="1">UBA9015</strain>
    </source>
</reference>
<proteinExistence type="predicted"/>
<dbReference type="AlphaFoldDB" id="A0A3D0WCU9"/>
<gene>
    <name evidence="1" type="ORF">DEP91_06585</name>
</gene>
<accession>A0A3D0WCU9</accession>
<evidence type="ECO:0000313" key="1">
    <source>
        <dbReference type="EMBL" id="HCB75828.1"/>
    </source>
</evidence>
<comment type="caution">
    <text evidence="1">The sequence shown here is derived from an EMBL/GenBank/DDBJ whole genome shotgun (WGS) entry which is preliminary data.</text>
</comment>
<protein>
    <submittedName>
        <fullName evidence="1">Uncharacterized protein</fullName>
    </submittedName>
</protein>
<organism evidence="1 2">
    <name type="scientific">Sphingomonas bacterium</name>
    <dbReference type="NCBI Taxonomy" id="1895847"/>
    <lineage>
        <taxon>Bacteria</taxon>
        <taxon>Pseudomonadati</taxon>
        <taxon>Pseudomonadota</taxon>
        <taxon>Alphaproteobacteria</taxon>
        <taxon>Sphingomonadales</taxon>
        <taxon>Sphingomonadaceae</taxon>
        <taxon>Sphingomonas</taxon>
    </lineage>
</organism>